<dbReference type="Gene3D" id="3.20.20.80">
    <property type="entry name" value="Glycosidases"/>
    <property type="match status" value="1"/>
</dbReference>
<dbReference type="AlphaFoldDB" id="A0A8J4UVW5"/>
<evidence type="ECO:0000313" key="2">
    <source>
        <dbReference type="Proteomes" id="UP000695562"/>
    </source>
</evidence>
<organism evidence="1 2">
    <name type="scientific">Polysphondylium violaceum</name>
    <dbReference type="NCBI Taxonomy" id="133409"/>
    <lineage>
        <taxon>Eukaryota</taxon>
        <taxon>Amoebozoa</taxon>
        <taxon>Evosea</taxon>
        <taxon>Eumycetozoa</taxon>
        <taxon>Dictyostelia</taxon>
        <taxon>Dictyosteliales</taxon>
        <taxon>Dictyosteliaceae</taxon>
        <taxon>Polysphondylium</taxon>
    </lineage>
</organism>
<dbReference type="Proteomes" id="UP000695562">
    <property type="component" value="Unassembled WGS sequence"/>
</dbReference>
<protein>
    <recommendedName>
        <fullName evidence="3">GH18 domain-containing protein</fullName>
    </recommendedName>
</protein>
<keyword evidence="2" id="KW-1185">Reference proteome</keyword>
<gene>
    <name evidence="1" type="ORF">CYY_009534</name>
</gene>
<comment type="caution">
    <text evidence="1">The sequence shown here is derived from an EMBL/GenBank/DDBJ whole genome shotgun (WGS) entry which is preliminary data.</text>
</comment>
<dbReference type="OrthoDB" id="3012298at2759"/>
<dbReference type="PANTHER" id="PTHR42976:SF1">
    <property type="entry name" value="GH18 DOMAIN-CONTAINING PROTEIN-RELATED"/>
    <property type="match status" value="1"/>
</dbReference>
<evidence type="ECO:0000313" key="1">
    <source>
        <dbReference type="EMBL" id="KAF2069148.1"/>
    </source>
</evidence>
<dbReference type="InterPro" id="IPR052750">
    <property type="entry name" value="GH18_Chitinase"/>
</dbReference>
<sequence length="306" mass="33527">MYVRPLCMPFIDVGVNVKHIDWENYPDGRPNPIYSQQVIDYNLDGLVLGFISLSTSNTACWGNEPTMGLDWALPLVEDIQKSNKKVIVSFGGGSNSDISTKFSVEDLAHTYNQTIKIYNAYGLDFDLENGLYNIDSICEALVKVVASNPSIKISFTLPTMPEGLTSAGLAIVQKVKDSNLLFTVNGLAMDYNQGETVDMGAKAIQAIDSIKSQLQTIYPTESEAVCYSRTAITPMIGLNDDLSMFSIPNAMDVGQYCLSKSAAFVSFWDLNRDNPSSFTDVEMTSSSDPNQQKSGDYSKAFVQAIS</sequence>
<dbReference type="SUPFAM" id="SSF51445">
    <property type="entry name" value="(Trans)glycosidases"/>
    <property type="match status" value="1"/>
</dbReference>
<evidence type="ECO:0008006" key="3">
    <source>
        <dbReference type="Google" id="ProtNLM"/>
    </source>
</evidence>
<accession>A0A8J4UVW5</accession>
<dbReference type="PANTHER" id="PTHR42976">
    <property type="entry name" value="BIFUNCTIONAL CHITINASE/LYSOZYME-RELATED"/>
    <property type="match status" value="1"/>
</dbReference>
<proteinExistence type="predicted"/>
<reference evidence="1" key="1">
    <citation type="submission" date="2020-01" db="EMBL/GenBank/DDBJ databases">
        <title>Development of genomics and gene disruption for Polysphondylium violaceum indicates a role for the polyketide synthase stlB in stalk morphogenesis.</title>
        <authorList>
            <person name="Narita B."/>
            <person name="Kawabe Y."/>
            <person name="Kin K."/>
            <person name="Saito T."/>
            <person name="Gibbs R."/>
            <person name="Kuspa A."/>
            <person name="Muzny D."/>
            <person name="Queller D."/>
            <person name="Richards S."/>
            <person name="Strassman J."/>
            <person name="Sucgang R."/>
            <person name="Worley K."/>
            <person name="Schaap P."/>
        </authorList>
    </citation>
    <scope>NUCLEOTIDE SEQUENCE</scope>
    <source>
        <strain evidence="1">QSvi11</strain>
    </source>
</reference>
<dbReference type="InterPro" id="IPR017853">
    <property type="entry name" value="GH"/>
</dbReference>
<name>A0A8J4UVW5_9MYCE</name>
<dbReference type="EMBL" id="AJWJ01000733">
    <property type="protein sequence ID" value="KAF2069148.1"/>
    <property type="molecule type" value="Genomic_DNA"/>
</dbReference>